<keyword evidence="5" id="KW-1185">Reference proteome</keyword>
<proteinExistence type="predicted"/>
<protein>
    <recommendedName>
        <fullName evidence="3">Secretion system C-terminal sorting domain-containing protein</fullName>
    </recommendedName>
</protein>
<feature type="chain" id="PRO_5016373676" description="Secretion system C-terminal sorting domain-containing protein" evidence="2">
    <location>
        <begin position="21"/>
        <end position="1008"/>
    </location>
</feature>
<evidence type="ECO:0000313" key="4">
    <source>
        <dbReference type="EMBL" id="AWV99137.1"/>
    </source>
</evidence>
<dbReference type="AlphaFoldDB" id="A0A2Z4GDE4"/>
<dbReference type="Proteomes" id="UP000249873">
    <property type="component" value="Chromosome"/>
</dbReference>
<organism evidence="4 5">
    <name type="scientific">Arcticibacterium luteifluviistationis</name>
    <dbReference type="NCBI Taxonomy" id="1784714"/>
    <lineage>
        <taxon>Bacteria</taxon>
        <taxon>Pseudomonadati</taxon>
        <taxon>Bacteroidota</taxon>
        <taxon>Cytophagia</taxon>
        <taxon>Cytophagales</taxon>
        <taxon>Leadbetterellaceae</taxon>
        <taxon>Arcticibacterium</taxon>
    </lineage>
</organism>
<dbReference type="Pfam" id="PF13517">
    <property type="entry name" value="FG-GAP_3"/>
    <property type="match status" value="2"/>
</dbReference>
<dbReference type="PANTHER" id="PTHR44103">
    <property type="entry name" value="PROPROTEIN CONVERTASE P"/>
    <property type="match status" value="1"/>
</dbReference>
<dbReference type="KEGG" id="als:DJ013_13555"/>
<evidence type="ECO:0000313" key="5">
    <source>
        <dbReference type="Proteomes" id="UP000249873"/>
    </source>
</evidence>
<dbReference type="Pfam" id="PF18962">
    <property type="entry name" value="Por_Secre_tail"/>
    <property type="match status" value="1"/>
</dbReference>
<dbReference type="InterPro" id="IPR013517">
    <property type="entry name" value="FG-GAP"/>
</dbReference>
<evidence type="ECO:0000256" key="2">
    <source>
        <dbReference type="SAM" id="SignalP"/>
    </source>
</evidence>
<evidence type="ECO:0000256" key="1">
    <source>
        <dbReference type="ARBA" id="ARBA00022729"/>
    </source>
</evidence>
<feature type="signal peptide" evidence="2">
    <location>
        <begin position="1"/>
        <end position="20"/>
    </location>
</feature>
<dbReference type="SUPFAM" id="SSF69318">
    <property type="entry name" value="Integrin alpha N-terminal domain"/>
    <property type="match status" value="3"/>
</dbReference>
<dbReference type="NCBIfam" id="TIGR04183">
    <property type="entry name" value="Por_Secre_tail"/>
    <property type="match status" value="1"/>
</dbReference>
<keyword evidence="1 2" id="KW-0732">Signal</keyword>
<dbReference type="InterPro" id="IPR026444">
    <property type="entry name" value="Secre_tail"/>
</dbReference>
<accession>A0A2Z4GDE4</accession>
<reference evidence="4 5" key="1">
    <citation type="submission" date="2018-05" db="EMBL/GenBank/DDBJ databases">
        <title>Complete genome sequence of Arcticibacterium luteifluviistationis SM1504T, a cytophagaceae bacterium isolated from Arctic surface seawater.</title>
        <authorList>
            <person name="Li Y."/>
            <person name="Qin Q.-L."/>
        </authorList>
    </citation>
    <scope>NUCLEOTIDE SEQUENCE [LARGE SCALE GENOMIC DNA]</scope>
    <source>
        <strain evidence="4 5">SM1504</strain>
    </source>
</reference>
<name>A0A2Z4GDE4_9BACT</name>
<dbReference type="RefSeq" id="WP_111372330.1">
    <property type="nucleotide sequence ID" value="NZ_CP029480.1"/>
</dbReference>
<dbReference type="OrthoDB" id="177731at2"/>
<dbReference type="InterPro" id="IPR028994">
    <property type="entry name" value="Integrin_alpha_N"/>
</dbReference>
<evidence type="ECO:0000259" key="3">
    <source>
        <dbReference type="Pfam" id="PF18962"/>
    </source>
</evidence>
<feature type="domain" description="Secretion system C-terminal sorting" evidence="3">
    <location>
        <begin position="935"/>
        <end position="1005"/>
    </location>
</feature>
<dbReference type="Gene3D" id="2.130.10.130">
    <property type="entry name" value="Integrin alpha, N-terminal"/>
    <property type="match status" value="3"/>
</dbReference>
<sequence length="1008" mass="113832">MKQLSSLLLFLSFLSSPVFAQKFTDITPRTDLARTSAVKTVESADFDGDGDLDLAISGSYTLPEGYSKSIIGVYKNDGLGNFTLNSENDIIHDEALRFQIQDLDNDGDDDIYFITSQMEADSTKVLYYYRLNNDGNASFTSEKTALNIPAMENLNVVVGDIENDNDYDLLVTGSITTQDSLGKSVEMGKSYLIENNDNTSFTVNINNEIDGYFDAKSLFEDLDNDGDLDLIISGITSKIPFNERFNTVIYLNNGNNVFVKNEQNDFLNIAATTDLSLTDMDLDGDMDLIISGKRNPIDWQRQSVIIFENEGKGNFTRSNKITFENYNCDVELLDYNKDGYEDIFLRGYIYSPRGESQAYTQILINNNGNGYMGIGSDYPLSYFGEIGLIKCLDINNDGNKDLLSFPGENNGFLENSFFDTYLNNNQSFELKQTIFFGNLTHLKSAFLKYDGDDFPDMIITGINETNQPQTKVYLNNNGTSNFDLLIENPFPRLSKPLLKVDDFNNDNFEDVVFIGFDSLSIPSIQMFTKNLDGPFQKSFDFKINADSLNQMETVDINQDGWMDFAITGLNDNKAFLHIFLNMKDGTFEPHDYSEIFEEGLENIQFGIIDEDVYPDILFNKGLFPLDINKQQIKVFTNSNGGGYKLENKSITEHSTDYRLDPWYELIDLDNDGDDDIIANNNNFGTYYSNRRFDSFENDAGNFKSKPGDRLFSGYQIAAKAADFNNDNTEDLFALYYNTSRNIGGNTTSYHYQKSMLVNIDNVLMKETSCPSFKSFKSAEILTVDINADGFLDMMISGVDISGKPEIRLYLNEGTQLPYNVDQIHGCDSTTWINGKTYTSNNFEDVYPQISEYTSTGSTFDCDPRTALYLTMGQNNNWKDTVNATGEFTWIDGNTYYQSNNTATYTLTNQSGCDSTISLNLTLIPLANELESSIALFPNPSGEQLKFDLGHEPEENLEYQIFNTSGLEMKTWESNLKEQVIDISPLPSGTYIIKYQEGLKSESMKFVKR</sequence>
<dbReference type="PANTHER" id="PTHR44103:SF1">
    <property type="entry name" value="PROPROTEIN CONVERTASE P"/>
    <property type="match status" value="1"/>
</dbReference>
<gene>
    <name evidence="4" type="ORF">DJ013_13555</name>
</gene>
<dbReference type="EMBL" id="CP029480">
    <property type="protein sequence ID" value="AWV99137.1"/>
    <property type="molecule type" value="Genomic_DNA"/>
</dbReference>